<dbReference type="GeneID" id="40308875"/>
<feature type="compositionally biased region" description="Basic and acidic residues" evidence="1">
    <location>
        <begin position="602"/>
        <end position="614"/>
    </location>
</feature>
<feature type="transmembrane region" description="Helical" evidence="2">
    <location>
        <begin position="328"/>
        <end position="351"/>
    </location>
</feature>
<proteinExistence type="predicted"/>
<comment type="caution">
    <text evidence="3">The sequence shown here is derived from an EMBL/GenBank/DDBJ whole genome shotgun (WGS) entry which is preliminary data.</text>
</comment>
<keyword evidence="4" id="KW-1185">Reference proteome</keyword>
<feature type="transmembrane region" description="Helical" evidence="2">
    <location>
        <begin position="539"/>
        <end position="562"/>
    </location>
</feature>
<feature type="compositionally biased region" description="Low complexity" evidence="1">
    <location>
        <begin position="1"/>
        <end position="16"/>
    </location>
</feature>
<keyword evidence="2" id="KW-0812">Transmembrane</keyword>
<protein>
    <recommendedName>
        <fullName evidence="5">Transmembrane protein</fullName>
    </recommendedName>
</protein>
<dbReference type="EMBL" id="NWUJ01000002">
    <property type="protein sequence ID" value="PFH37436.1"/>
    <property type="molecule type" value="Genomic_DNA"/>
</dbReference>
<feature type="region of interest" description="Disordered" evidence="1">
    <location>
        <begin position="1"/>
        <end position="25"/>
    </location>
</feature>
<evidence type="ECO:0000313" key="3">
    <source>
        <dbReference type="EMBL" id="PFH37436.1"/>
    </source>
</evidence>
<keyword evidence="2" id="KW-1133">Transmembrane helix</keyword>
<accession>A0A2A9MMS3</accession>
<name>A0A2A9MMS3_BESBE</name>
<organism evidence="3 4">
    <name type="scientific">Besnoitia besnoiti</name>
    <name type="common">Apicomplexan protozoan</name>
    <dbReference type="NCBI Taxonomy" id="94643"/>
    <lineage>
        <taxon>Eukaryota</taxon>
        <taxon>Sar</taxon>
        <taxon>Alveolata</taxon>
        <taxon>Apicomplexa</taxon>
        <taxon>Conoidasida</taxon>
        <taxon>Coccidia</taxon>
        <taxon>Eucoccidiorida</taxon>
        <taxon>Eimeriorina</taxon>
        <taxon>Sarcocystidae</taxon>
        <taxon>Besnoitia</taxon>
    </lineage>
</organism>
<evidence type="ECO:0000256" key="2">
    <source>
        <dbReference type="SAM" id="Phobius"/>
    </source>
</evidence>
<sequence length="670" mass="72108">MHASTPQPQTSSPSSTDGDANDDEASRIFHHFASGQGEELLTCAEWKPVNKWDGLAKSFCQRLRKKPTLAEICEQAAADLIPKLTALYVRPGPNPVPEVVRQLSLYVLHPLIPRGKTAAPTEALGRVVSSIGASDVSRFQASLSTQSCSVKRTLQTLGERANKDTRKSRKDTIKSTEAREAIASRYLVLLEQVPAPDPVYAGLVVALVNLKPCLTRRRRNAKYHIPAGNKSIELKHRDAVVQAFAGAFLTAFYPPQEHCNGYTLSHNCAVLKGFLQARRALDSVAESVIQQAKYNSQSQVDAVQADMNTAAGSEADAELEDVLLQSKLSIYFTVRVAAAASGNSGAILGFFGRSKVLAKLIAKVALKMKSLITQIFGDGPASVASSEAEVGTTRALREVYIASTSAAVTCVTSRIGLANVTANVLVKLVKAAAEAAAKSRANSTSFLDIAASPAGDSPSTELSARQGEPLAIEPHQPADAGRTGALMPIRLISFAQKRTKSKNKSWDRWKPGLVGGAFVLLAIAIGTGAAYSFLWAAPWAIALVVVGIFSFLVATVLIILLSEKAILRKWFKRGARAAKKAEEEVAKALERRRMAEARMKRNLERNTFHSHDPVQTRSPWGTPGAPAGAPQPPLLPPSSPQPRPADAFDKTLHSPPIYPPPIYVNRDYNQ</sequence>
<dbReference type="Proteomes" id="UP000224006">
    <property type="component" value="Chromosome II"/>
</dbReference>
<dbReference type="RefSeq" id="XP_029221445.1">
    <property type="nucleotide sequence ID" value="XM_029362480.1"/>
</dbReference>
<reference evidence="3 4" key="1">
    <citation type="submission" date="2017-09" db="EMBL/GenBank/DDBJ databases">
        <title>Genome sequencing of Besnoitia besnoiti strain Bb-Ger1.</title>
        <authorList>
            <person name="Schares G."/>
            <person name="Venepally P."/>
            <person name="Lorenzi H.A."/>
        </authorList>
    </citation>
    <scope>NUCLEOTIDE SEQUENCE [LARGE SCALE GENOMIC DNA]</scope>
    <source>
        <strain evidence="3 4">Bb-Ger1</strain>
    </source>
</reference>
<dbReference type="AlphaFoldDB" id="A0A2A9MMS3"/>
<gene>
    <name evidence="3" type="ORF">BESB_038940</name>
</gene>
<feature type="transmembrane region" description="Helical" evidence="2">
    <location>
        <begin position="512"/>
        <end position="533"/>
    </location>
</feature>
<feature type="region of interest" description="Disordered" evidence="1">
    <location>
        <begin position="602"/>
        <end position="670"/>
    </location>
</feature>
<evidence type="ECO:0000313" key="4">
    <source>
        <dbReference type="Proteomes" id="UP000224006"/>
    </source>
</evidence>
<keyword evidence="2" id="KW-0472">Membrane</keyword>
<feature type="compositionally biased region" description="Pro residues" evidence="1">
    <location>
        <begin position="629"/>
        <end position="643"/>
    </location>
</feature>
<dbReference type="VEuPathDB" id="ToxoDB:BESB_038940"/>
<dbReference type="KEGG" id="bbes:BESB_038940"/>
<evidence type="ECO:0008006" key="5">
    <source>
        <dbReference type="Google" id="ProtNLM"/>
    </source>
</evidence>
<evidence type="ECO:0000256" key="1">
    <source>
        <dbReference type="SAM" id="MobiDB-lite"/>
    </source>
</evidence>
<dbReference type="OrthoDB" id="333698at2759"/>